<organism evidence="1 2">
    <name type="scientific">Ectocarpus siliculosus</name>
    <name type="common">Brown alga</name>
    <name type="synonym">Conferva siliculosa</name>
    <dbReference type="NCBI Taxonomy" id="2880"/>
    <lineage>
        <taxon>Eukaryota</taxon>
        <taxon>Sar</taxon>
        <taxon>Stramenopiles</taxon>
        <taxon>Ochrophyta</taxon>
        <taxon>PX clade</taxon>
        <taxon>Phaeophyceae</taxon>
        <taxon>Ectocarpales</taxon>
        <taxon>Ectocarpaceae</taxon>
        <taxon>Ectocarpus</taxon>
    </lineage>
</organism>
<dbReference type="InParanoid" id="D7G269"/>
<name>D7G269_ECTSI</name>
<dbReference type="EMBL" id="FN649744">
    <property type="protein sequence ID" value="CBJ48746.1"/>
    <property type="molecule type" value="Genomic_DNA"/>
</dbReference>
<gene>
    <name evidence="1" type="ORF">Esi_0047_0014</name>
</gene>
<dbReference type="AlphaFoldDB" id="D7G269"/>
<dbReference type="EMBL" id="FN648674">
    <property type="protein sequence ID" value="CBJ48746.1"/>
    <property type="molecule type" value="Genomic_DNA"/>
</dbReference>
<evidence type="ECO:0000313" key="1">
    <source>
        <dbReference type="EMBL" id="CBJ48746.1"/>
    </source>
</evidence>
<reference evidence="1 2" key="1">
    <citation type="journal article" date="2010" name="Nature">
        <title>The Ectocarpus genome and the independent evolution of multicellularity in brown algae.</title>
        <authorList>
            <person name="Cock J.M."/>
            <person name="Sterck L."/>
            <person name="Rouze P."/>
            <person name="Scornet D."/>
            <person name="Allen A.E."/>
            <person name="Amoutzias G."/>
            <person name="Anthouard V."/>
            <person name="Artiguenave F."/>
            <person name="Aury J.M."/>
            <person name="Badger J.H."/>
            <person name="Beszteri B."/>
            <person name="Billiau K."/>
            <person name="Bonnet E."/>
            <person name="Bothwell J.H."/>
            <person name="Bowler C."/>
            <person name="Boyen C."/>
            <person name="Brownlee C."/>
            <person name="Carrano C.J."/>
            <person name="Charrier B."/>
            <person name="Cho G.Y."/>
            <person name="Coelho S.M."/>
            <person name="Collen J."/>
            <person name="Corre E."/>
            <person name="Da Silva C."/>
            <person name="Delage L."/>
            <person name="Delaroque N."/>
            <person name="Dittami S.M."/>
            <person name="Doulbeau S."/>
            <person name="Elias M."/>
            <person name="Farnham G."/>
            <person name="Gachon C.M."/>
            <person name="Gschloessl B."/>
            <person name="Heesch S."/>
            <person name="Jabbari K."/>
            <person name="Jubin C."/>
            <person name="Kawai H."/>
            <person name="Kimura K."/>
            <person name="Kloareg B."/>
            <person name="Kupper F.C."/>
            <person name="Lang D."/>
            <person name="Le Bail A."/>
            <person name="Leblanc C."/>
            <person name="Lerouge P."/>
            <person name="Lohr M."/>
            <person name="Lopez P.J."/>
            <person name="Martens C."/>
            <person name="Maumus F."/>
            <person name="Michel G."/>
            <person name="Miranda-Saavedra D."/>
            <person name="Morales J."/>
            <person name="Moreau H."/>
            <person name="Motomura T."/>
            <person name="Nagasato C."/>
            <person name="Napoli C.A."/>
            <person name="Nelson D.R."/>
            <person name="Nyvall-Collen P."/>
            <person name="Peters A.F."/>
            <person name="Pommier C."/>
            <person name="Potin P."/>
            <person name="Poulain J."/>
            <person name="Quesneville H."/>
            <person name="Read B."/>
            <person name="Rensing S.A."/>
            <person name="Ritter A."/>
            <person name="Rousvoal S."/>
            <person name="Samanta M."/>
            <person name="Samson G."/>
            <person name="Schroeder D.C."/>
            <person name="Segurens B."/>
            <person name="Strittmatter M."/>
            <person name="Tonon T."/>
            <person name="Tregear J.W."/>
            <person name="Valentin K."/>
            <person name="von Dassow P."/>
            <person name="Yamagishi T."/>
            <person name="Van de Peer Y."/>
            <person name="Wincker P."/>
        </authorList>
    </citation>
    <scope>NUCLEOTIDE SEQUENCE [LARGE SCALE GENOMIC DNA]</scope>
    <source>
        <strain evidence="2">Ec32 / CCAP1310/4</strain>
    </source>
</reference>
<keyword evidence="2" id="KW-1185">Reference proteome</keyword>
<sequence length="320" mass="35253">MWSDFRLALGEFNGKLLETVDTAEGTPSGALARTSREDTIKAITQLKVKVSSSQFATPADWAASLPGTLGSEVLKTLEANVDFAGAGEKSVLSLKQPTRRLAARVFCNGWNAWVHHDCAQFVQGLRTTSMGDTYKSFDKQDEDNSWLSRARLPRTSADTFVDKQLRASLIGQGATTDVAHPVHVRKSTSGCLQSVSRVDVSNRRRAARLALEDERAARTTTDGEHHYHRLPVLIVRKRKPAEALEEAHSFILRVLARRVDQVDGMPASSFFLELATITDSWERMPWAQNVVPKIRKKATVVKDKMAAAQGDILSESLGGL</sequence>
<proteinExistence type="predicted"/>
<accession>D7G269</accession>
<dbReference type="Proteomes" id="UP000002630">
    <property type="component" value="Linkage Group LG19"/>
</dbReference>
<evidence type="ECO:0000313" key="2">
    <source>
        <dbReference type="Proteomes" id="UP000002630"/>
    </source>
</evidence>
<protein>
    <submittedName>
        <fullName evidence="1">Uncharacterized protein</fullName>
    </submittedName>
</protein>